<feature type="transmembrane region" description="Helical" evidence="12">
    <location>
        <begin position="117"/>
        <end position="136"/>
    </location>
</feature>
<keyword evidence="4" id="KW-0813">Transport</keyword>
<evidence type="ECO:0000256" key="7">
    <source>
        <dbReference type="ARBA" id="ARBA00022989"/>
    </source>
</evidence>
<feature type="transmembrane region" description="Helical" evidence="12">
    <location>
        <begin position="190"/>
        <end position="209"/>
    </location>
</feature>
<protein>
    <recommendedName>
        <fullName evidence="3">Probable heme-iron transport system permease protein IsdF</fullName>
    </recommendedName>
    <alternativeName>
        <fullName evidence="11">Iron-regulated surface determinant protein F</fullName>
    </alternativeName>
    <alternativeName>
        <fullName evidence="10">Staphylococcal iron-regulated protein G</fullName>
    </alternativeName>
</protein>
<evidence type="ECO:0000256" key="10">
    <source>
        <dbReference type="ARBA" id="ARBA00031149"/>
    </source>
</evidence>
<gene>
    <name evidence="13" type="ORF">CW686_04255</name>
</gene>
<evidence type="ECO:0000313" key="14">
    <source>
        <dbReference type="Proteomes" id="UP000233482"/>
    </source>
</evidence>
<dbReference type="GO" id="GO:0033214">
    <property type="term" value="P:siderophore-iron import into cell"/>
    <property type="evidence" value="ECO:0007669"/>
    <property type="project" value="TreeGrafter"/>
</dbReference>
<comment type="function">
    <text evidence="9">Part of the binding-protein-dependent transport system for heme-iron. Responsible for the translocation of the substrate across the membrane.</text>
</comment>
<name>A0A855H3Q1_9STAP</name>
<keyword evidence="7 12" id="KW-1133">Transmembrane helix</keyword>
<evidence type="ECO:0000313" key="13">
    <source>
        <dbReference type="EMBL" id="PKE26497.1"/>
    </source>
</evidence>
<feature type="transmembrane region" description="Helical" evidence="12">
    <location>
        <begin position="6"/>
        <end position="25"/>
    </location>
</feature>
<evidence type="ECO:0000256" key="11">
    <source>
        <dbReference type="ARBA" id="ARBA00031465"/>
    </source>
</evidence>
<reference evidence="13 14" key="1">
    <citation type="submission" date="2017-12" db="EMBL/GenBank/DDBJ databases">
        <title>Genomics of Macrococcus caseolyticus.</title>
        <authorList>
            <person name="MacFadyen A.C."/>
            <person name="Paterson G.K."/>
        </authorList>
    </citation>
    <scope>NUCLEOTIDE SEQUENCE [LARGE SCALE GENOMIC DNA]</scope>
    <source>
        <strain evidence="13 14">5788_EF188</strain>
    </source>
</reference>
<dbReference type="Gene3D" id="1.10.3470.10">
    <property type="entry name" value="ABC transporter involved in vitamin B12 uptake, BtuC"/>
    <property type="match status" value="1"/>
</dbReference>
<dbReference type="GO" id="GO:0005886">
    <property type="term" value="C:plasma membrane"/>
    <property type="evidence" value="ECO:0007669"/>
    <property type="project" value="UniProtKB-SubCell"/>
</dbReference>
<feature type="transmembrane region" description="Helical" evidence="12">
    <location>
        <begin position="142"/>
        <end position="165"/>
    </location>
</feature>
<evidence type="ECO:0000256" key="2">
    <source>
        <dbReference type="ARBA" id="ARBA00007935"/>
    </source>
</evidence>
<proteinExistence type="inferred from homology"/>
<comment type="similarity">
    <text evidence="2">Belongs to the binding-protein-dependent transport system permease family. FecCD subfamily.</text>
</comment>
<keyword evidence="8 12" id="KW-0472">Membrane</keyword>
<dbReference type="AlphaFoldDB" id="A0A855H3Q1"/>
<evidence type="ECO:0000256" key="9">
    <source>
        <dbReference type="ARBA" id="ARBA00025320"/>
    </source>
</evidence>
<dbReference type="EMBL" id="PIXC01000007">
    <property type="protein sequence ID" value="PKE26497.1"/>
    <property type="molecule type" value="Genomic_DNA"/>
</dbReference>
<keyword evidence="6 12" id="KW-0812">Transmembrane</keyword>
<dbReference type="PANTHER" id="PTHR30472:SF1">
    <property type="entry name" value="FE(3+) DICITRATE TRANSPORT SYSTEM PERMEASE PROTEIN FECC-RELATED"/>
    <property type="match status" value="1"/>
</dbReference>
<organism evidence="13 14">
    <name type="scientific">Macrococcoides caseolyticum</name>
    <dbReference type="NCBI Taxonomy" id="69966"/>
    <lineage>
        <taxon>Bacteria</taxon>
        <taxon>Bacillati</taxon>
        <taxon>Bacillota</taxon>
        <taxon>Bacilli</taxon>
        <taxon>Bacillales</taxon>
        <taxon>Staphylococcaceae</taxon>
        <taxon>Macrococcoides</taxon>
    </lineage>
</organism>
<evidence type="ECO:0000256" key="8">
    <source>
        <dbReference type="ARBA" id="ARBA00023136"/>
    </source>
</evidence>
<evidence type="ECO:0000256" key="12">
    <source>
        <dbReference type="SAM" id="Phobius"/>
    </source>
</evidence>
<sequence length="328" mass="35315">MKKETVIIIVTVIILILGIFINLSFASSIMSFKTIFHALLHNDHSKDTLIIRTVRLPRVLVAIMVGVSLALAGAIMQGITRNALASPQTFGINAGASLVLVAALVFFPDYNGNQSAYIGFIGAILGGVIVYTFIYGHENNQVRLALAGMAIHLLLSSVTEVLILMNENATDILYWLTGSLNGKDWDSVEVLLPWFVIGTIITIMLARHLTVISLGDDLATGLGIYKKRIYIIFGLMVIILAGSSVSVAGPIGFVGLIAPHISKRLIRGGYERHIILTALIGAVLLVYSDALSHIIAYPYESPVGIVTALIGGPFFLYLCKNGRSVQKG</sequence>
<dbReference type="PANTHER" id="PTHR30472">
    <property type="entry name" value="FERRIC ENTEROBACTIN TRANSPORT SYSTEM PERMEASE PROTEIN"/>
    <property type="match status" value="1"/>
</dbReference>
<evidence type="ECO:0000256" key="6">
    <source>
        <dbReference type="ARBA" id="ARBA00022692"/>
    </source>
</evidence>
<dbReference type="RefSeq" id="WP_101035647.1">
    <property type="nucleotide sequence ID" value="NZ_CP073801.1"/>
</dbReference>
<dbReference type="Pfam" id="PF01032">
    <property type="entry name" value="FecCD"/>
    <property type="match status" value="1"/>
</dbReference>
<feature type="transmembrane region" description="Helical" evidence="12">
    <location>
        <begin position="229"/>
        <end position="262"/>
    </location>
</feature>
<feature type="transmembrane region" description="Helical" evidence="12">
    <location>
        <begin position="91"/>
        <end position="110"/>
    </location>
</feature>
<dbReference type="FunFam" id="1.10.3470.10:FF:000001">
    <property type="entry name" value="Vitamin B12 ABC transporter permease BtuC"/>
    <property type="match status" value="1"/>
</dbReference>
<feature type="transmembrane region" description="Helical" evidence="12">
    <location>
        <begin position="302"/>
        <end position="319"/>
    </location>
</feature>
<dbReference type="InterPro" id="IPR037294">
    <property type="entry name" value="ABC_BtuC-like"/>
</dbReference>
<evidence type="ECO:0000256" key="3">
    <source>
        <dbReference type="ARBA" id="ARBA00018524"/>
    </source>
</evidence>
<dbReference type="SUPFAM" id="SSF81345">
    <property type="entry name" value="ABC transporter involved in vitamin B12 uptake, BtuC"/>
    <property type="match status" value="1"/>
</dbReference>
<accession>A0A855H3Q1</accession>
<dbReference type="CDD" id="cd06550">
    <property type="entry name" value="TM_ABC_iron-siderophores_like"/>
    <property type="match status" value="1"/>
</dbReference>
<evidence type="ECO:0000256" key="1">
    <source>
        <dbReference type="ARBA" id="ARBA00004651"/>
    </source>
</evidence>
<comment type="subcellular location">
    <subcellularLocation>
        <location evidence="1">Cell membrane</location>
        <topology evidence="1">Multi-pass membrane protein</topology>
    </subcellularLocation>
</comment>
<dbReference type="GO" id="GO:0022857">
    <property type="term" value="F:transmembrane transporter activity"/>
    <property type="evidence" value="ECO:0007669"/>
    <property type="project" value="InterPro"/>
</dbReference>
<dbReference type="InterPro" id="IPR000522">
    <property type="entry name" value="ABC_transptr_permease_BtuC"/>
</dbReference>
<feature type="transmembrane region" description="Helical" evidence="12">
    <location>
        <begin position="274"/>
        <end position="296"/>
    </location>
</feature>
<feature type="transmembrane region" description="Helical" evidence="12">
    <location>
        <begin position="59"/>
        <end position="79"/>
    </location>
</feature>
<comment type="caution">
    <text evidence="13">The sequence shown here is derived from an EMBL/GenBank/DDBJ whole genome shotgun (WGS) entry which is preliminary data.</text>
</comment>
<dbReference type="Proteomes" id="UP000233482">
    <property type="component" value="Unassembled WGS sequence"/>
</dbReference>
<evidence type="ECO:0000256" key="4">
    <source>
        <dbReference type="ARBA" id="ARBA00022448"/>
    </source>
</evidence>
<keyword evidence="5" id="KW-1003">Cell membrane</keyword>
<evidence type="ECO:0000256" key="5">
    <source>
        <dbReference type="ARBA" id="ARBA00022475"/>
    </source>
</evidence>